<proteinExistence type="inferred from homology"/>
<feature type="transmembrane region" description="Helical" evidence="11">
    <location>
        <begin position="161"/>
        <end position="182"/>
    </location>
</feature>
<keyword evidence="9" id="KW-0739">Sodium transport</keyword>
<keyword evidence="5 11" id="KW-0812">Transmembrane</keyword>
<organism evidence="12 13">
    <name type="scientific">Telluria aromaticivorans</name>
    <dbReference type="NCBI Taxonomy" id="2725995"/>
    <lineage>
        <taxon>Bacteria</taxon>
        <taxon>Pseudomonadati</taxon>
        <taxon>Pseudomonadota</taxon>
        <taxon>Betaproteobacteria</taxon>
        <taxon>Burkholderiales</taxon>
        <taxon>Oxalobacteraceae</taxon>
        <taxon>Telluria group</taxon>
        <taxon>Telluria</taxon>
    </lineage>
</organism>
<evidence type="ECO:0000256" key="2">
    <source>
        <dbReference type="ARBA" id="ARBA00006434"/>
    </source>
</evidence>
<dbReference type="InterPro" id="IPR018212">
    <property type="entry name" value="Na/solute_symporter_CS"/>
</dbReference>
<feature type="transmembrane region" description="Helical" evidence="11">
    <location>
        <begin position="111"/>
        <end position="132"/>
    </location>
</feature>
<dbReference type="InterPro" id="IPR018247">
    <property type="entry name" value="EF_Hand_1_Ca_BS"/>
</dbReference>
<feature type="transmembrane region" description="Helical" evidence="11">
    <location>
        <begin position="15"/>
        <end position="33"/>
    </location>
</feature>
<keyword evidence="7 11" id="KW-1133">Transmembrane helix</keyword>
<evidence type="ECO:0000256" key="8">
    <source>
        <dbReference type="ARBA" id="ARBA00023136"/>
    </source>
</evidence>
<dbReference type="InterPro" id="IPR001734">
    <property type="entry name" value="Na/solute_symporter"/>
</dbReference>
<feature type="transmembrane region" description="Helical" evidence="11">
    <location>
        <begin position="39"/>
        <end position="62"/>
    </location>
</feature>
<feature type="transmembrane region" description="Helical" evidence="11">
    <location>
        <begin position="575"/>
        <end position="600"/>
    </location>
</feature>
<evidence type="ECO:0000256" key="6">
    <source>
        <dbReference type="ARBA" id="ARBA00022847"/>
    </source>
</evidence>
<reference evidence="12 13" key="1">
    <citation type="submission" date="2020-04" db="EMBL/GenBank/DDBJ databases">
        <title>Massilia sp. nov., a cold adapted bacteria isolated from Arctic soil.</title>
        <authorList>
            <person name="Son J."/>
            <person name="Ka J.-O."/>
        </authorList>
    </citation>
    <scope>NUCLEOTIDE SEQUENCE [LARGE SCALE GENOMIC DNA]</scope>
    <source>
        <strain evidence="12 13">ML15P13</strain>
    </source>
</reference>
<dbReference type="Pfam" id="PF00474">
    <property type="entry name" value="SSF"/>
    <property type="match status" value="2"/>
</dbReference>
<dbReference type="PANTHER" id="PTHR48086">
    <property type="entry name" value="SODIUM/PROLINE SYMPORTER-RELATED"/>
    <property type="match status" value="1"/>
</dbReference>
<dbReference type="InterPro" id="IPR038377">
    <property type="entry name" value="Na/Glc_symporter_sf"/>
</dbReference>
<evidence type="ECO:0000256" key="11">
    <source>
        <dbReference type="SAM" id="Phobius"/>
    </source>
</evidence>
<dbReference type="EMBL" id="JABAIV010000008">
    <property type="protein sequence ID" value="NNG25188.1"/>
    <property type="molecule type" value="Genomic_DNA"/>
</dbReference>
<evidence type="ECO:0000256" key="7">
    <source>
        <dbReference type="ARBA" id="ARBA00022989"/>
    </source>
</evidence>
<dbReference type="PROSITE" id="PS00018">
    <property type="entry name" value="EF_HAND_1"/>
    <property type="match status" value="1"/>
</dbReference>
<dbReference type="RefSeq" id="WP_171087590.1">
    <property type="nucleotide sequence ID" value="NZ_JABAIV010000008.1"/>
</dbReference>
<name>A0A7Y2K2Y3_9BURK</name>
<dbReference type="GO" id="GO:0005886">
    <property type="term" value="C:plasma membrane"/>
    <property type="evidence" value="ECO:0007669"/>
    <property type="project" value="TreeGrafter"/>
</dbReference>
<feature type="transmembrane region" description="Helical" evidence="11">
    <location>
        <begin position="194"/>
        <end position="213"/>
    </location>
</feature>
<dbReference type="GO" id="GO:0046942">
    <property type="term" value="P:carboxylic acid transport"/>
    <property type="evidence" value="ECO:0007669"/>
    <property type="project" value="UniProtKB-ARBA"/>
</dbReference>
<dbReference type="InterPro" id="IPR050277">
    <property type="entry name" value="Sodium:Solute_Symporter"/>
</dbReference>
<evidence type="ECO:0000313" key="13">
    <source>
        <dbReference type="Proteomes" id="UP000533905"/>
    </source>
</evidence>
<dbReference type="NCBIfam" id="TIGR03648">
    <property type="entry name" value="Na_symport_lg"/>
    <property type="match status" value="1"/>
</dbReference>
<dbReference type="GO" id="GO:0006814">
    <property type="term" value="P:sodium ion transport"/>
    <property type="evidence" value="ECO:0007669"/>
    <property type="project" value="UniProtKB-KW"/>
</dbReference>
<feature type="transmembrane region" description="Helical" evidence="11">
    <location>
        <begin position="413"/>
        <end position="434"/>
    </location>
</feature>
<dbReference type="PROSITE" id="PS00457">
    <property type="entry name" value="NA_SOLUT_SYMP_2"/>
    <property type="match status" value="1"/>
</dbReference>
<feature type="transmembrane region" description="Helical" evidence="11">
    <location>
        <begin position="225"/>
        <end position="241"/>
    </location>
</feature>
<protein>
    <submittedName>
        <fullName evidence="12">VC_2705 family sodium/solute symporter</fullName>
    </submittedName>
</protein>
<keyword evidence="9" id="KW-0915">Sodium</keyword>
<evidence type="ECO:0000256" key="10">
    <source>
        <dbReference type="RuleBase" id="RU362091"/>
    </source>
</evidence>
<dbReference type="AlphaFoldDB" id="A0A7Y2K2Y3"/>
<keyword evidence="9" id="KW-0406">Ion transport</keyword>
<feature type="transmembrane region" description="Helical" evidence="11">
    <location>
        <begin position="552"/>
        <end position="569"/>
    </location>
</feature>
<sequence>MSATKPPYFRKLSRYYLWYTGCFALFLVSLALLEQEGMPRLWIGYIFMFATIALYATIGVVARTSNVTEYYVAGRRVPALFNGMATAADWISAASFISLAGGLYLHGFDSLAYIMGWTGGYVLVALLIAPYLRKFAQYTIPDFLAARYGGGAGGRGGPVRALAVGATIMVSFTYVVAQIYAVGLIASRFTGVDFSVGIFLGLASILVCSFLGGMRGITWTQVAQYIILLVAFLIPTIWLSAKHADNPVPQVAYGSLLPKLAAREQQLARDPRELEVRAEFRRRAGEFDARLRALPASWGAGKIEVQRALSTVRASNASLGEVRQAERALATYPGSPDEARTLWTELRDANLARARPPAPHATPFPGATEAESDKRRNNFLAVVFCLMFGTAALPHILMRSYTTPSVHETRVSVFWTLFFILLIYLTIPALAVLVKYDLYTSLVGSDFSALPTWISYWANVDKLSPLISVADINGDGIVQLAEFAIDADVLVLATPEIGGLPYVISGLVAAGGLAAALSTADGLLLAISNALSHDVWYKMVDPGASTQKRVTISKLLLLAVAFIAAYAASQRPADILSLVGAAFSLAGSTLFPVLVLGVFWKRANHTGAIAGMVTGFAICLWYMLRASPTLGGSVDDAWLGIQPLAAGVFGVPGGLLATVVGSLLTAPPVRTSLGMVDYIRAPEQDPPHKT</sequence>
<evidence type="ECO:0000256" key="4">
    <source>
        <dbReference type="ARBA" id="ARBA00022475"/>
    </source>
</evidence>
<dbReference type="PROSITE" id="PS50283">
    <property type="entry name" value="NA_SOLUT_SYMP_3"/>
    <property type="match status" value="1"/>
</dbReference>
<dbReference type="Proteomes" id="UP000533905">
    <property type="component" value="Unassembled WGS sequence"/>
</dbReference>
<evidence type="ECO:0000256" key="9">
    <source>
        <dbReference type="ARBA" id="ARBA00023201"/>
    </source>
</evidence>
<dbReference type="GO" id="GO:0015293">
    <property type="term" value="F:symporter activity"/>
    <property type="evidence" value="ECO:0007669"/>
    <property type="project" value="UniProtKB-KW"/>
</dbReference>
<feature type="transmembrane region" description="Helical" evidence="11">
    <location>
        <begin position="644"/>
        <end position="666"/>
    </location>
</feature>
<dbReference type="InterPro" id="IPR019899">
    <property type="entry name" value="Na/solute_symporter_VC_2705"/>
</dbReference>
<keyword evidence="3" id="KW-0813">Transport</keyword>
<dbReference type="CDD" id="cd11480">
    <property type="entry name" value="SLC5sbd_u4"/>
    <property type="match status" value="1"/>
</dbReference>
<gene>
    <name evidence="12" type="ORF">HGB41_19575</name>
</gene>
<feature type="transmembrane region" description="Helical" evidence="11">
    <location>
        <begin position="83"/>
        <end position="105"/>
    </location>
</feature>
<dbReference type="Gene3D" id="1.20.1730.10">
    <property type="entry name" value="Sodium/glucose cotransporter"/>
    <property type="match status" value="1"/>
</dbReference>
<keyword evidence="8 11" id="KW-0472">Membrane</keyword>
<evidence type="ECO:0000256" key="3">
    <source>
        <dbReference type="ARBA" id="ARBA00022448"/>
    </source>
</evidence>
<comment type="similarity">
    <text evidence="2 10">Belongs to the sodium:solute symporter (SSF) (TC 2.A.21) family.</text>
</comment>
<evidence type="ECO:0000256" key="1">
    <source>
        <dbReference type="ARBA" id="ARBA00004141"/>
    </source>
</evidence>
<accession>A0A7Y2K2Y3</accession>
<feature type="transmembrane region" description="Helical" evidence="11">
    <location>
        <begin position="379"/>
        <end position="401"/>
    </location>
</feature>
<comment type="subcellular location">
    <subcellularLocation>
        <location evidence="1">Membrane</location>
        <topology evidence="1">Multi-pass membrane protein</topology>
    </subcellularLocation>
</comment>
<comment type="caution">
    <text evidence="12">The sequence shown here is derived from an EMBL/GenBank/DDBJ whole genome shotgun (WGS) entry which is preliminary data.</text>
</comment>
<evidence type="ECO:0000313" key="12">
    <source>
        <dbReference type="EMBL" id="NNG25188.1"/>
    </source>
</evidence>
<feature type="transmembrane region" description="Helical" evidence="11">
    <location>
        <begin position="607"/>
        <end position="624"/>
    </location>
</feature>
<keyword evidence="4" id="KW-1003">Cell membrane</keyword>
<keyword evidence="6" id="KW-0769">Symport</keyword>
<keyword evidence="13" id="KW-1185">Reference proteome</keyword>
<dbReference type="PANTHER" id="PTHR48086:SF5">
    <property type="entry name" value="NA(+):SOLUTE SYMPORTER (SSF FAMILY)"/>
    <property type="match status" value="1"/>
</dbReference>
<evidence type="ECO:0000256" key="5">
    <source>
        <dbReference type="ARBA" id="ARBA00022692"/>
    </source>
</evidence>